<protein>
    <recommendedName>
        <fullName evidence="3">CNH domain-containing protein</fullName>
    </recommendedName>
</protein>
<evidence type="ECO:0000313" key="2">
    <source>
        <dbReference type="Proteomes" id="UP000187209"/>
    </source>
</evidence>
<sequence length="347" mass="39905">MNGEIQSILFEREIGILTNMEIYTGNIWLPSLSLNQNPSTPILPISTEIVSVDYKENYLICLTANGNGYLFNTFDPENFISLNTPNEHIFKLSFLDNSILMMILSRLNRSLQFFSISLPVISIENKIQLLENLNIGFEDLLEYDIYSQNLVIYKENICQIIQIPTGRILYQLENLCPYYSRNHAITVESNDDINTITSVSLESGKRHVFTVEDMRRIQILDNFDDFLVFTHSEKVKILDLDTRKVSEVSELPYKYYVGKENSVAEYQDGIRIVSKNMVKVDLVPDIVCADLVGIIAVYVENKGVFILDTSGYIRQTIFPTAKIQAMCMNRETNQLVLCSRRGFYLYN</sequence>
<reference evidence="1 2" key="1">
    <citation type="submission" date="2016-11" db="EMBL/GenBank/DDBJ databases">
        <title>The macronuclear genome of Stentor coeruleus: a giant cell with tiny introns.</title>
        <authorList>
            <person name="Slabodnick M."/>
            <person name="Ruby J.G."/>
            <person name="Reiff S.B."/>
            <person name="Swart E.C."/>
            <person name="Gosai S."/>
            <person name="Prabakaran S."/>
            <person name="Witkowska E."/>
            <person name="Larue G.E."/>
            <person name="Fisher S."/>
            <person name="Freeman R.M."/>
            <person name="Gunawardena J."/>
            <person name="Chu W."/>
            <person name="Stover N.A."/>
            <person name="Gregory B.D."/>
            <person name="Nowacki M."/>
            <person name="Derisi J."/>
            <person name="Roy S.W."/>
            <person name="Marshall W.F."/>
            <person name="Sood P."/>
        </authorList>
    </citation>
    <scope>NUCLEOTIDE SEQUENCE [LARGE SCALE GENOMIC DNA]</scope>
    <source>
        <strain evidence="1">WM001</strain>
    </source>
</reference>
<comment type="caution">
    <text evidence="1">The sequence shown here is derived from an EMBL/GenBank/DDBJ whole genome shotgun (WGS) entry which is preliminary data.</text>
</comment>
<proteinExistence type="predicted"/>
<dbReference type="Proteomes" id="UP000187209">
    <property type="component" value="Unassembled WGS sequence"/>
</dbReference>
<evidence type="ECO:0000313" key="1">
    <source>
        <dbReference type="EMBL" id="OMJ80520.1"/>
    </source>
</evidence>
<accession>A0A1R2BUT5</accession>
<dbReference type="EMBL" id="MPUH01000420">
    <property type="protein sequence ID" value="OMJ80520.1"/>
    <property type="molecule type" value="Genomic_DNA"/>
</dbReference>
<gene>
    <name evidence="1" type="ORF">SteCoe_19216</name>
</gene>
<dbReference type="SUPFAM" id="SSF50978">
    <property type="entry name" value="WD40 repeat-like"/>
    <property type="match status" value="1"/>
</dbReference>
<name>A0A1R2BUT5_9CILI</name>
<evidence type="ECO:0008006" key="3">
    <source>
        <dbReference type="Google" id="ProtNLM"/>
    </source>
</evidence>
<keyword evidence="2" id="KW-1185">Reference proteome</keyword>
<organism evidence="1 2">
    <name type="scientific">Stentor coeruleus</name>
    <dbReference type="NCBI Taxonomy" id="5963"/>
    <lineage>
        <taxon>Eukaryota</taxon>
        <taxon>Sar</taxon>
        <taxon>Alveolata</taxon>
        <taxon>Ciliophora</taxon>
        <taxon>Postciliodesmatophora</taxon>
        <taxon>Heterotrichea</taxon>
        <taxon>Heterotrichida</taxon>
        <taxon>Stentoridae</taxon>
        <taxon>Stentor</taxon>
    </lineage>
</organism>
<dbReference type="AlphaFoldDB" id="A0A1R2BUT5"/>
<dbReference type="InterPro" id="IPR036322">
    <property type="entry name" value="WD40_repeat_dom_sf"/>
</dbReference>